<reference evidence="1 2" key="1">
    <citation type="submission" date="2023-06" db="EMBL/GenBank/DDBJ databases">
        <title>Alteromonas sp. ASW11-36 isolated from intertidal sand.</title>
        <authorList>
            <person name="Li Y."/>
        </authorList>
    </citation>
    <scope>NUCLEOTIDE SEQUENCE [LARGE SCALE GENOMIC DNA]</scope>
    <source>
        <strain evidence="1 2">ASW11-36</strain>
    </source>
</reference>
<dbReference type="EMBL" id="JAUCBP010000007">
    <property type="protein sequence ID" value="MDM7861195.1"/>
    <property type="molecule type" value="Genomic_DNA"/>
</dbReference>
<protein>
    <submittedName>
        <fullName evidence="1">Uncharacterized protein</fullName>
    </submittedName>
</protein>
<comment type="caution">
    <text evidence="1">The sequence shown here is derived from an EMBL/GenBank/DDBJ whole genome shotgun (WGS) entry which is preliminary data.</text>
</comment>
<keyword evidence="2" id="KW-1185">Reference proteome</keyword>
<evidence type="ECO:0000313" key="2">
    <source>
        <dbReference type="Proteomes" id="UP001234343"/>
    </source>
</evidence>
<evidence type="ECO:0000313" key="1">
    <source>
        <dbReference type="EMBL" id="MDM7861195.1"/>
    </source>
</evidence>
<sequence>MRYIHKGLILGVAALTLTACSDEQDKDAVTVQDSETTQVDHIPETFMKQEQQTLRGRIEYKTFEGGFYAFIAEDGSQWTLQGLPQEHKLHGLTLTITGTPMPDVMTTTQFGTVMRVDTVTDVDSTTVKTKPASPADS</sequence>
<name>A0ABT7SYF4_9ALTE</name>
<accession>A0ABT7SYF4</accession>
<dbReference type="RefSeq" id="WP_289365583.1">
    <property type="nucleotide sequence ID" value="NZ_JAUCBP010000007.1"/>
</dbReference>
<gene>
    <name evidence="1" type="ORF">QTP81_11360</name>
</gene>
<dbReference type="PROSITE" id="PS51257">
    <property type="entry name" value="PROKAR_LIPOPROTEIN"/>
    <property type="match status" value="1"/>
</dbReference>
<organism evidence="1 2">
    <name type="scientific">Alteromonas arenosi</name>
    <dbReference type="NCBI Taxonomy" id="3055817"/>
    <lineage>
        <taxon>Bacteria</taxon>
        <taxon>Pseudomonadati</taxon>
        <taxon>Pseudomonadota</taxon>
        <taxon>Gammaproteobacteria</taxon>
        <taxon>Alteromonadales</taxon>
        <taxon>Alteromonadaceae</taxon>
        <taxon>Alteromonas/Salinimonas group</taxon>
        <taxon>Alteromonas</taxon>
    </lineage>
</organism>
<proteinExistence type="predicted"/>
<dbReference type="Proteomes" id="UP001234343">
    <property type="component" value="Unassembled WGS sequence"/>
</dbReference>